<feature type="site" description="Transition state stabilizer" evidence="8">
    <location>
        <position position="114"/>
    </location>
</feature>
<proteinExistence type="inferred from homology"/>
<keyword evidence="9" id="KW-0448">Lipopolysaccharide biosynthesis</keyword>
<feature type="compositionally biased region" description="Basic and acidic residues" evidence="10">
    <location>
        <begin position="241"/>
        <end position="254"/>
    </location>
</feature>
<evidence type="ECO:0000256" key="1">
    <source>
        <dbReference type="ARBA" id="ARBA00004713"/>
    </source>
</evidence>
<evidence type="ECO:0000256" key="8">
    <source>
        <dbReference type="PIRSR" id="PIRSR639901-2"/>
    </source>
</evidence>
<keyword evidence="9" id="KW-0812">Transmembrane</keyword>
<feature type="region of interest" description="Disordered" evidence="10">
    <location>
        <begin position="236"/>
        <end position="257"/>
    </location>
</feature>
<dbReference type="GO" id="GO:0009245">
    <property type="term" value="P:lipid A biosynthetic process"/>
    <property type="evidence" value="ECO:0007669"/>
    <property type="project" value="TreeGrafter"/>
</dbReference>
<evidence type="ECO:0000259" key="11">
    <source>
        <dbReference type="Pfam" id="PF04413"/>
    </source>
</evidence>
<dbReference type="AlphaFoldDB" id="C8PL75"/>
<dbReference type="GO" id="GO:0009244">
    <property type="term" value="P:lipopolysaccharide core region biosynthetic process"/>
    <property type="evidence" value="ECO:0007669"/>
    <property type="project" value="UniProtKB-UniRule"/>
</dbReference>
<dbReference type="Proteomes" id="UP000005709">
    <property type="component" value="Unassembled WGS sequence"/>
</dbReference>
<dbReference type="STRING" id="824.CGRAC_1719"/>
<feature type="domain" description="3-deoxy-D-manno-octulosonic-acid transferase N-terminal" evidence="11">
    <location>
        <begin position="30"/>
        <end position="191"/>
    </location>
</feature>
<comment type="caution">
    <text evidence="12">The sequence shown here is derived from an EMBL/GenBank/DDBJ whole genome shotgun (WGS) entry which is preliminary data.</text>
</comment>
<organism evidence="12 13">
    <name type="scientific">Campylobacter gracilis RM3268</name>
    <dbReference type="NCBI Taxonomy" id="553220"/>
    <lineage>
        <taxon>Bacteria</taxon>
        <taxon>Pseudomonadati</taxon>
        <taxon>Campylobacterota</taxon>
        <taxon>Epsilonproteobacteria</taxon>
        <taxon>Campylobacterales</taxon>
        <taxon>Campylobacteraceae</taxon>
        <taxon>Campylobacter</taxon>
    </lineage>
</organism>
<dbReference type="PANTHER" id="PTHR42755:SF1">
    <property type="entry name" value="3-DEOXY-D-MANNO-OCTULOSONIC ACID TRANSFERASE, MITOCHONDRIAL-RELATED"/>
    <property type="match status" value="1"/>
</dbReference>
<protein>
    <recommendedName>
        <fullName evidence="3 9">3-deoxy-D-manno-octulosonic acid transferase</fullName>
        <shortName evidence="9">Kdo transferase</shortName>
        <ecNumber evidence="2 9">2.4.99.12</ecNumber>
    </recommendedName>
    <alternativeName>
        <fullName evidence="5 9">Lipid IV(A) 3-deoxy-D-manno-octulosonic acid transferase</fullName>
    </alternativeName>
</protein>
<name>C8PL75_9BACT</name>
<dbReference type="InterPro" id="IPR007507">
    <property type="entry name" value="Glycos_transf_N"/>
</dbReference>
<reference evidence="12 13" key="1">
    <citation type="submission" date="2009-07" db="EMBL/GenBank/DDBJ databases">
        <authorList>
            <person name="Madupu R."/>
            <person name="Sebastian Y."/>
            <person name="Durkin A.S."/>
            <person name="Torralba M."/>
            <person name="Methe B."/>
            <person name="Sutton G.G."/>
            <person name="Strausberg R.L."/>
            <person name="Nelson K.E."/>
        </authorList>
    </citation>
    <scope>NUCLEOTIDE SEQUENCE [LARGE SCALE GENOMIC DNA]</scope>
    <source>
        <strain evidence="12 13">RM3268</strain>
    </source>
</reference>
<keyword evidence="9" id="KW-0472">Membrane</keyword>
<comment type="subcellular location">
    <subcellularLocation>
        <location evidence="9">Cell membrane</location>
    </subcellularLocation>
</comment>
<evidence type="ECO:0000256" key="7">
    <source>
        <dbReference type="PIRSR" id="PIRSR639901-1"/>
    </source>
</evidence>
<evidence type="ECO:0000256" key="4">
    <source>
        <dbReference type="ARBA" id="ARBA00022679"/>
    </source>
</evidence>
<comment type="similarity">
    <text evidence="9">Belongs to the glycosyltransferase group 1 family.</text>
</comment>
<dbReference type="EC" id="2.4.99.12" evidence="2 9"/>
<dbReference type="Gene3D" id="3.40.50.2000">
    <property type="entry name" value="Glycogen Phosphorylase B"/>
    <property type="match status" value="1"/>
</dbReference>
<evidence type="ECO:0000256" key="10">
    <source>
        <dbReference type="SAM" id="MobiDB-lite"/>
    </source>
</evidence>
<dbReference type="GO" id="GO:0008168">
    <property type="term" value="F:methyltransferase activity"/>
    <property type="evidence" value="ECO:0007669"/>
    <property type="project" value="UniProtKB-KW"/>
</dbReference>
<keyword evidence="4 9" id="KW-0808">Transferase</keyword>
<evidence type="ECO:0000313" key="13">
    <source>
        <dbReference type="Proteomes" id="UP000005709"/>
    </source>
</evidence>
<sequence>MIYTALAFLAWLAAAPFIFILSFKKKYRTSLKARFFLYKNPKFSPAAVHFHACSLGEVNALAPLISKFESVALSTTTQTGFGAARALTPNSRYLPFENWLPFWLTGSRVLVIFEAELWLNLIRSAKARGSYVILLNARISDRSYASYLRFKFYYRKAFENIDLVLAQSELDAARLRELGAKNIKVAGNVKSANIAVATKDYSAAAASSFVLTISNTHEGEEELILSNLNDFIKFRSSQNAPEKDPRAASTRSDKSLPAAELHGETGSLEPVNLNAASLDTASSSNASSAVPNTAPLNGASLNFTAPNTATSTAAPQKLKIILAPRHPERFEKVREICEIWAREHGLSFERFSDGAGLGSDFILLDAFGELANFYKISNVVILGGSFLRNIGGHSPIEAASFGVPIISGRFFHNQKALYALVQNIALCEANEISNALKEPLKGTRIDKICDLKEIENLIKERI</sequence>
<feature type="transmembrane region" description="Helical" evidence="9">
    <location>
        <begin position="6"/>
        <end position="23"/>
    </location>
</feature>
<feature type="site" description="Transition state stabilizer" evidence="8">
    <location>
        <position position="190"/>
    </location>
</feature>
<evidence type="ECO:0000256" key="3">
    <source>
        <dbReference type="ARBA" id="ARBA00019077"/>
    </source>
</evidence>
<dbReference type="GO" id="GO:0005886">
    <property type="term" value="C:plasma membrane"/>
    <property type="evidence" value="ECO:0007669"/>
    <property type="project" value="UniProtKB-SubCell"/>
</dbReference>
<comment type="pathway">
    <text evidence="1 9">Bacterial outer membrane biogenesis; LPS core biosynthesis.</text>
</comment>
<dbReference type="Pfam" id="PF04413">
    <property type="entry name" value="Glycos_transf_N"/>
    <property type="match status" value="1"/>
</dbReference>
<dbReference type="GO" id="GO:0032259">
    <property type="term" value="P:methylation"/>
    <property type="evidence" value="ECO:0007669"/>
    <property type="project" value="UniProtKB-KW"/>
</dbReference>
<dbReference type="InterPro" id="IPR039901">
    <property type="entry name" value="Kdotransferase"/>
</dbReference>
<dbReference type="PANTHER" id="PTHR42755">
    <property type="entry name" value="3-DEOXY-MANNO-OCTULOSONATE CYTIDYLYLTRANSFERASE"/>
    <property type="match status" value="1"/>
</dbReference>
<accession>C8PL75</accession>
<dbReference type="UniPathway" id="UPA00958"/>
<dbReference type="Gene3D" id="3.40.50.11720">
    <property type="entry name" value="3-Deoxy-D-manno-octulosonic-acid transferase, N-terminal domain"/>
    <property type="match status" value="1"/>
</dbReference>
<dbReference type="RefSeq" id="WP_005873162.1">
    <property type="nucleotide sequence ID" value="NZ_ACYG01000031.1"/>
</dbReference>
<dbReference type="eggNOG" id="COG1519">
    <property type="taxonomic scope" value="Bacteria"/>
</dbReference>
<keyword evidence="9" id="KW-1133">Transmembrane helix</keyword>
<dbReference type="InterPro" id="IPR038107">
    <property type="entry name" value="Glycos_transf_N_sf"/>
</dbReference>
<dbReference type="EMBL" id="ACYG01000031">
    <property type="protein sequence ID" value="EEV16490.1"/>
    <property type="molecule type" value="Genomic_DNA"/>
</dbReference>
<evidence type="ECO:0000256" key="6">
    <source>
        <dbReference type="ARBA" id="ARBA00049183"/>
    </source>
</evidence>
<keyword evidence="12" id="KW-0489">Methyltransferase</keyword>
<evidence type="ECO:0000256" key="2">
    <source>
        <dbReference type="ARBA" id="ARBA00012621"/>
    </source>
</evidence>
<gene>
    <name evidence="12" type="primary">kdtA</name>
    <name evidence="12" type="ORF">CAMGR0001_2866</name>
</gene>
<evidence type="ECO:0000313" key="12">
    <source>
        <dbReference type="EMBL" id="EEV16490.1"/>
    </source>
</evidence>
<keyword evidence="13" id="KW-1185">Reference proteome</keyword>
<comment type="catalytic activity">
    <reaction evidence="6 9">
        <text>lipid IVA (E. coli) + CMP-3-deoxy-beta-D-manno-octulosonate = alpha-Kdo-(2-&gt;6)-lipid IVA (E. coli) + CMP + H(+)</text>
        <dbReference type="Rhea" id="RHEA:28066"/>
        <dbReference type="ChEBI" id="CHEBI:15378"/>
        <dbReference type="ChEBI" id="CHEBI:58603"/>
        <dbReference type="ChEBI" id="CHEBI:60364"/>
        <dbReference type="ChEBI" id="CHEBI:60377"/>
        <dbReference type="ChEBI" id="CHEBI:85987"/>
        <dbReference type="EC" id="2.4.99.12"/>
    </reaction>
</comment>
<feature type="active site" description="Proton acceptor" evidence="7">
    <location>
        <position position="57"/>
    </location>
</feature>
<dbReference type="GO" id="GO:0043842">
    <property type="term" value="F:Kdo transferase activity"/>
    <property type="evidence" value="ECO:0007669"/>
    <property type="project" value="UniProtKB-EC"/>
</dbReference>
<keyword evidence="9" id="KW-1003">Cell membrane</keyword>
<evidence type="ECO:0000256" key="9">
    <source>
        <dbReference type="RuleBase" id="RU365103"/>
    </source>
</evidence>
<comment type="function">
    <text evidence="9">Involved in lipopolysaccharide (LPS) biosynthesis. Catalyzes the transfer of 3-deoxy-D-manno-octulosonate (Kdo) residue(s) from CMP-Kdo to lipid IV(A), the tetraacyldisaccharide-1,4'-bisphosphate precursor of lipid A.</text>
</comment>
<evidence type="ECO:0000256" key="5">
    <source>
        <dbReference type="ARBA" id="ARBA00031445"/>
    </source>
</evidence>